<evidence type="ECO:0000259" key="3">
    <source>
        <dbReference type="Pfam" id="PF06916"/>
    </source>
</evidence>
<protein>
    <recommendedName>
        <fullName evidence="3">DUF1279 domain-containing protein</fullName>
    </recommendedName>
</protein>
<keyword evidence="5" id="KW-1185">Reference proteome</keyword>
<dbReference type="InterPro" id="IPR045866">
    <property type="entry name" value="FAM210A/B-like"/>
</dbReference>
<feature type="domain" description="DUF1279" evidence="3">
    <location>
        <begin position="115"/>
        <end position="242"/>
    </location>
</feature>
<dbReference type="PANTHER" id="PTHR21377:SF0">
    <property type="entry name" value="PROTEIN FAM210B, MITOCHONDRIAL"/>
    <property type="match status" value="1"/>
</dbReference>
<dbReference type="GeneID" id="91098185"/>
<dbReference type="EMBL" id="CP144107">
    <property type="protein sequence ID" value="WWC92558.1"/>
    <property type="molecule type" value="Genomic_DNA"/>
</dbReference>
<dbReference type="AlphaFoldDB" id="A0AAX4K5W5"/>
<dbReference type="InterPro" id="IPR009688">
    <property type="entry name" value="FAM210A/B-like_dom"/>
</dbReference>
<dbReference type="Pfam" id="PF06916">
    <property type="entry name" value="FAM210A-B_dom"/>
    <property type="match status" value="1"/>
</dbReference>
<proteinExistence type="predicted"/>
<name>A0AAX4K5W5_9TREE</name>
<feature type="region of interest" description="Disordered" evidence="2">
    <location>
        <begin position="265"/>
        <end position="284"/>
    </location>
</feature>
<reference evidence="4 5" key="1">
    <citation type="submission" date="2024-01" db="EMBL/GenBank/DDBJ databases">
        <title>Comparative genomics of Cryptococcus and Kwoniella reveals pathogenesis evolution and contrasting modes of karyotype evolution via chromosome fusion or intercentromeric recombination.</title>
        <authorList>
            <person name="Coelho M.A."/>
            <person name="David-Palma M."/>
            <person name="Shea T."/>
            <person name="Bowers K."/>
            <person name="McGinley-Smith S."/>
            <person name="Mohammad A.W."/>
            <person name="Gnirke A."/>
            <person name="Yurkov A.M."/>
            <person name="Nowrousian M."/>
            <person name="Sun S."/>
            <person name="Cuomo C.A."/>
            <person name="Heitman J."/>
        </authorList>
    </citation>
    <scope>NUCLEOTIDE SEQUENCE [LARGE SCALE GENOMIC DNA]</scope>
    <source>
        <strain evidence="4 5">CBS 6074</strain>
    </source>
</reference>
<feature type="compositionally biased region" description="Basic and acidic residues" evidence="2">
    <location>
        <begin position="269"/>
        <end position="278"/>
    </location>
</feature>
<dbReference type="RefSeq" id="XP_066079320.1">
    <property type="nucleotide sequence ID" value="XM_066223223.1"/>
</dbReference>
<evidence type="ECO:0000256" key="1">
    <source>
        <dbReference type="SAM" id="Coils"/>
    </source>
</evidence>
<evidence type="ECO:0000256" key="2">
    <source>
        <dbReference type="SAM" id="MobiDB-lite"/>
    </source>
</evidence>
<evidence type="ECO:0000313" key="4">
    <source>
        <dbReference type="EMBL" id="WWC92558.1"/>
    </source>
</evidence>
<dbReference type="GO" id="GO:0005739">
    <property type="term" value="C:mitochondrion"/>
    <property type="evidence" value="ECO:0007669"/>
    <property type="project" value="TreeGrafter"/>
</dbReference>
<feature type="coiled-coil region" evidence="1">
    <location>
        <begin position="177"/>
        <end position="208"/>
    </location>
</feature>
<gene>
    <name evidence="4" type="ORF">L201_007517</name>
</gene>
<sequence length="284" mass="31586">MSTLPVLRSTFASSSRSTLIRSLPRIVSPYAAKATSFARPLSSQSALSSLRVSRRNPISFQQFSTTPIKRNVQSTSSTSQSKSSSTTSTNANTNKEGEGQEEEDGIPKGGSVTARLKILFKKYGWYALGIYTILSTIDCSLTFLAVHTLGADKIEPIFDGLIQYYRKLRFGQDQALILKKEDEEKRLKEEIETQLNKLENSNKNKNGEWFGKTFWAELALAYAIHKTLLLPVRAGLTVAWTPKIVNWLASRGWVGKGGLTRAANHAQGKVKDASERVKDRVKRQ</sequence>
<organism evidence="4 5">
    <name type="scientific">Kwoniella dendrophila CBS 6074</name>
    <dbReference type="NCBI Taxonomy" id="1295534"/>
    <lineage>
        <taxon>Eukaryota</taxon>
        <taxon>Fungi</taxon>
        <taxon>Dikarya</taxon>
        <taxon>Basidiomycota</taxon>
        <taxon>Agaricomycotina</taxon>
        <taxon>Tremellomycetes</taxon>
        <taxon>Tremellales</taxon>
        <taxon>Cryptococcaceae</taxon>
        <taxon>Kwoniella</taxon>
    </lineage>
</organism>
<keyword evidence="1" id="KW-0175">Coiled coil</keyword>
<accession>A0AAX4K5W5</accession>
<dbReference type="Proteomes" id="UP001355207">
    <property type="component" value="Chromosome 10"/>
</dbReference>
<feature type="region of interest" description="Disordered" evidence="2">
    <location>
        <begin position="69"/>
        <end position="107"/>
    </location>
</feature>
<dbReference type="PANTHER" id="PTHR21377">
    <property type="entry name" value="PROTEIN FAM210B, MITOCHONDRIAL"/>
    <property type="match status" value="1"/>
</dbReference>
<evidence type="ECO:0000313" key="5">
    <source>
        <dbReference type="Proteomes" id="UP001355207"/>
    </source>
</evidence>
<feature type="compositionally biased region" description="Low complexity" evidence="2">
    <location>
        <begin position="73"/>
        <end position="89"/>
    </location>
</feature>